<dbReference type="EMBL" id="CP060010">
    <property type="protein sequence ID" value="QTN34780.1"/>
    <property type="molecule type" value="Genomic_DNA"/>
</dbReference>
<dbReference type="RefSeq" id="WP_209355466.1">
    <property type="nucleotide sequence ID" value="NZ_CP060010.1"/>
</dbReference>
<evidence type="ECO:0000259" key="4">
    <source>
        <dbReference type="PROSITE" id="PS51077"/>
    </source>
</evidence>
<dbReference type="Proteomes" id="UP000665026">
    <property type="component" value="Chromosome"/>
</dbReference>
<dbReference type="PROSITE" id="PS51078">
    <property type="entry name" value="ICLR_ED"/>
    <property type="match status" value="1"/>
</dbReference>
<keyword evidence="2" id="KW-0238">DNA-binding</keyword>
<dbReference type="SMART" id="SM00346">
    <property type="entry name" value="HTH_ICLR"/>
    <property type="match status" value="1"/>
</dbReference>
<evidence type="ECO:0000256" key="2">
    <source>
        <dbReference type="ARBA" id="ARBA00023125"/>
    </source>
</evidence>
<evidence type="ECO:0000259" key="5">
    <source>
        <dbReference type="PROSITE" id="PS51078"/>
    </source>
</evidence>
<sequence>MSTPLNGSVLKAFSILGLFSKDRPEITANSVASELGTNVATAHRFLLTLESIGVLVSYRRGYFALGGTIEELGRLAESVNPISTKVQPIINEVAREIRESVMVCRLGRRGPTCIAVAVSDQPISVKTDIGTVLPIDVTAHGRLWLTHMSKADRAHWLKGTSNDLDDELAKIKSQGFAQNQGDNEPDLGAVAVPVFGHDGKLAMTVSVFGMLSRFNDSLVSRSVTSLKQAARAISG</sequence>
<name>A0A975I6C2_9RHOB</name>
<dbReference type="KEGG" id="cact:HZ995_09700"/>
<keyword evidence="1" id="KW-0805">Transcription regulation</keyword>
<dbReference type="PROSITE" id="PS51077">
    <property type="entry name" value="HTH_ICLR"/>
    <property type="match status" value="1"/>
</dbReference>
<feature type="domain" description="HTH iclR-type" evidence="4">
    <location>
        <begin position="6"/>
        <end position="67"/>
    </location>
</feature>
<dbReference type="GO" id="GO:0003700">
    <property type="term" value="F:DNA-binding transcription factor activity"/>
    <property type="evidence" value="ECO:0007669"/>
    <property type="project" value="TreeGrafter"/>
</dbReference>
<dbReference type="GO" id="GO:0045892">
    <property type="term" value="P:negative regulation of DNA-templated transcription"/>
    <property type="evidence" value="ECO:0007669"/>
    <property type="project" value="TreeGrafter"/>
</dbReference>
<proteinExistence type="predicted"/>
<dbReference type="InterPro" id="IPR036390">
    <property type="entry name" value="WH_DNA-bd_sf"/>
</dbReference>
<dbReference type="InterPro" id="IPR029016">
    <property type="entry name" value="GAF-like_dom_sf"/>
</dbReference>
<keyword evidence="3" id="KW-0804">Transcription</keyword>
<organism evidence="6 7">
    <name type="scientific">Cognatishimia activa</name>
    <dbReference type="NCBI Taxonomy" id="1715691"/>
    <lineage>
        <taxon>Bacteria</taxon>
        <taxon>Pseudomonadati</taxon>
        <taxon>Pseudomonadota</taxon>
        <taxon>Alphaproteobacteria</taxon>
        <taxon>Rhodobacterales</taxon>
        <taxon>Paracoccaceae</taxon>
        <taxon>Cognatishimia</taxon>
    </lineage>
</organism>
<dbReference type="PANTHER" id="PTHR30136:SF8">
    <property type="entry name" value="TRANSCRIPTIONAL REGULATORY PROTEIN"/>
    <property type="match status" value="1"/>
</dbReference>
<evidence type="ECO:0000313" key="6">
    <source>
        <dbReference type="EMBL" id="QTN34780.1"/>
    </source>
</evidence>
<dbReference type="Pfam" id="PF01614">
    <property type="entry name" value="IclR_C"/>
    <property type="match status" value="1"/>
</dbReference>
<dbReference type="Gene3D" id="1.10.10.10">
    <property type="entry name" value="Winged helix-like DNA-binding domain superfamily/Winged helix DNA-binding domain"/>
    <property type="match status" value="1"/>
</dbReference>
<dbReference type="InterPro" id="IPR014757">
    <property type="entry name" value="Tscrpt_reg_IclR_C"/>
</dbReference>
<protein>
    <submittedName>
        <fullName evidence="6">IclR family transcriptional regulator</fullName>
    </submittedName>
</protein>
<dbReference type="AlphaFoldDB" id="A0A975I6C2"/>
<accession>A0A975I6C2</accession>
<dbReference type="Gene3D" id="3.30.450.40">
    <property type="match status" value="1"/>
</dbReference>
<evidence type="ECO:0000256" key="3">
    <source>
        <dbReference type="ARBA" id="ARBA00023163"/>
    </source>
</evidence>
<reference evidence="6" key="1">
    <citation type="submission" date="2020-07" db="EMBL/GenBank/DDBJ databases">
        <title>Genome sequences of bacteria associated with the marine, planktonic diatom Thalassiosira profunda strain ECT2AJA-044.</title>
        <authorList>
            <person name="Gargas C.B."/>
            <person name="Roberts W.R."/>
            <person name="Alverson A.J."/>
        </authorList>
    </citation>
    <scope>NUCLEOTIDE SEQUENCE</scope>
    <source>
        <strain evidence="6">ECT2AJA-044</strain>
    </source>
</reference>
<dbReference type="GO" id="GO:0003677">
    <property type="term" value="F:DNA binding"/>
    <property type="evidence" value="ECO:0007669"/>
    <property type="project" value="UniProtKB-KW"/>
</dbReference>
<dbReference type="InterPro" id="IPR005471">
    <property type="entry name" value="Tscrpt_reg_IclR_N"/>
</dbReference>
<dbReference type="SUPFAM" id="SSF46785">
    <property type="entry name" value="Winged helix' DNA-binding domain"/>
    <property type="match status" value="1"/>
</dbReference>
<evidence type="ECO:0000256" key="1">
    <source>
        <dbReference type="ARBA" id="ARBA00023015"/>
    </source>
</evidence>
<dbReference type="Pfam" id="PF09339">
    <property type="entry name" value="HTH_IclR"/>
    <property type="match status" value="1"/>
</dbReference>
<dbReference type="SUPFAM" id="SSF55781">
    <property type="entry name" value="GAF domain-like"/>
    <property type="match status" value="1"/>
</dbReference>
<dbReference type="PANTHER" id="PTHR30136">
    <property type="entry name" value="HELIX-TURN-HELIX TRANSCRIPTIONAL REGULATOR, ICLR FAMILY"/>
    <property type="match status" value="1"/>
</dbReference>
<gene>
    <name evidence="6" type="ORF">HZ995_09700</name>
</gene>
<evidence type="ECO:0000313" key="7">
    <source>
        <dbReference type="Proteomes" id="UP000665026"/>
    </source>
</evidence>
<dbReference type="InterPro" id="IPR050707">
    <property type="entry name" value="HTH_MetabolicPath_Reg"/>
</dbReference>
<dbReference type="InterPro" id="IPR036388">
    <property type="entry name" value="WH-like_DNA-bd_sf"/>
</dbReference>
<feature type="domain" description="IclR-ED" evidence="5">
    <location>
        <begin position="68"/>
        <end position="235"/>
    </location>
</feature>